<feature type="domain" description="ABC transmembrane type-1" evidence="7">
    <location>
        <begin position="20"/>
        <end position="297"/>
    </location>
</feature>
<dbReference type="EMBL" id="OU015584">
    <property type="protein sequence ID" value="CAG5078767.1"/>
    <property type="molecule type" value="Genomic_DNA"/>
</dbReference>
<reference evidence="8" key="1">
    <citation type="submission" date="2021-04" db="EMBL/GenBank/DDBJ databases">
        <authorList>
            <person name="Rodrigo-Torres L."/>
            <person name="Arahal R. D."/>
            <person name="Lucena T."/>
        </authorList>
    </citation>
    <scope>NUCLEOTIDE SEQUENCE</scope>
    <source>
        <strain evidence="8">AS29M-1</strain>
    </source>
</reference>
<dbReference type="GO" id="GO:0016887">
    <property type="term" value="F:ATP hydrolysis activity"/>
    <property type="evidence" value="ECO:0007669"/>
    <property type="project" value="InterPro"/>
</dbReference>
<feature type="domain" description="ABC transporter" evidence="6">
    <location>
        <begin position="332"/>
        <end position="558"/>
    </location>
</feature>
<dbReference type="PANTHER" id="PTHR43394">
    <property type="entry name" value="ATP-DEPENDENT PERMEASE MDL1, MITOCHONDRIAL"/>
    <property type="match status" value="1"/>
</dbReference>
<evidence type="ECO:0000259" key="6">
    <source>
        <dbReference type="PROSITE" id="PS50893"/>
    </source>
</evidence>
<dbReference type="AlphaFoldDB" id="A0A916JKS6"/>
<feature type="transmembrane region" description="Helical" evidence="5">
    <location>
        <begin position="20"/>
        <end position="40"/>
    </location>
</feature>
<evidence type="ECO:0000256" key="4">
    <source>
        <dbReference type="ARBA" id="ARBA00023136"/>
    </source>
</evidence>
<dbReference type="SUPFAM" id="SSF52540">
    <property type="entry name" value="P-loop containing nucleoside triphosphate hydrolases"/>
    <property type="match status" value="1"/>
</dbReference>
<dbReference type="PANTHER" id="PTHR43394:SF4">
    <property type="entry name" value="TOXIN SECRETION ABC TRANSPORTER ATP-BINDING PROTEIN"/>
    <property type="match status" value="1"/>
</dbReference>
<feature type="transmembrane region" description="Helical" evidence="5">
    <location>
        <begin position="52"/>
        <end position="72"/>
    </location>
</feature>
<accession>A0A916JKS6</accession>
<keyword evidence="2 5" id="KW-0812">Transmembrane</keyword>
<feature type="transmembrane region" description="Helical" evidence="5">
    <location>
        <begin position="268"/>
        <end position="285"/>
    </location>
</feature>
<evidence type="ECO:0000313" key="9">
    <source>
        <dbReference type="Proteomes" id="UP000683507"/>
    </source>
</evidence>
<dbReference type="InterPro" id="IPR027417">
    <property type="entry name" value="P-loop_NTPase"/>
</dbReference>
<dbReference type="PROSITE" id="PS50929">
    <property type="entry name" value="ABC_TM1F"/>
    <property type="match status" value="1"/>
</dbReference>
<dbReference type="GO" id="GO:0005524">
    <property type="term" value="F:ATP binding"/>
    <property type="evidence" value="ECO:0007669"/>
    <property type="project" value="InterPro"/>
</dbReference>
<dbReference type="GO" id="GO:0005886">
    <property type="term" value="C:plasma membrane"/>
    <property type="evidence" value="ECO:0007669"/>
    <property type="project" value="UniProtKB-SubCell"/>
</dbReference>
<evidence type="ECO:0000256" key="3">
    <source>
        <dbReference type="ARBA" id="ARBA00022989"/>
    </source>
</evidence>
<evidence type="ECO:0000256" key="1">
    <source>
        <dbReference type="ARBA" id="ARBA00004651"/>
    </source>
</evidence>
<keyword evidence="4 5" id="KW-0472">Membrane</keyword>
<gene>
    <name evidence="8" type="ORF">CRYO30217_00761</name>
</gene>
<feature type="transmembrane region" description="Helical" evidence="5">
    <location>
        <begin position="239"/>
        <end position="262"/>
    </location>
</feature>
<evidence type="ECO:0000256" key="5">
    <source>
        <dbReference type="SAM" id="Phobius"/>
    </source>
</evidence>
<name>A0A916JKS6_9FLAO</name>
<evidence type="ECO:0000259" key="7">
    <source>
        <dbReference type="PROSITE" id="PS50929"/>
    </source>
</evidence>
<sequence>MERFWKLLKPDRKEIINVYVYALFNGLVYLTLPLGIQAIINLIQVGSINTSWIVLVSIVILGVAVNGLLQIYQLKITENLQQKIFARAAFEFAYRIPRLKLERIYHKYAPELMNRFFDILSVQKGLSKILIDFSTASVQIIISLILLSLYHPFFVVFSFLLIIFLVLVFKWTGKRGLKTSLKESEFKYKIAYWLQEVARANVTFKLAGNSKLPLDKTDRNVEGYLASREKHFKVLLTQYSLMVVFKVLVATGLLVIGGILVVERQMNIGQFVAAEIIVLLIMGAVEKLIFTIEVIYDVLTSLEKIGQVTDLELEVDERKLASHDQLDHGVSIDFEKVDFNFPGEAKLVLQNINFNIEKGERVLVHSDNDQSARALLYLTAAMFQASKGVIMFNGLISSNIDLSLLRSRTGDTLRKDMLFHGTVLENITMNRPQVSDAEVLELAERISLTSELKYFEKGFDTVINPDSMSYSKEFVQKIILARAIVGRPKLLVLKDQFLKLDRKCREAMMEMIFNELTETTVVVASSNTELINYVDKIIVLKGAEVDIVGGPKEVINHINKG</sequence>
<dbReference type="Gene3D" id="1.20.1560.10">
    <property type="entry name" value="ABC transporter type 1, transmembrane domain"/>
    <property type="match status" value="1"/>
</dbReference>
<feature type="transmembrane region" description="Helical" evidence="5">
    <location>
        <begin position="153"/>
        <end position="172"/>
    </location>
</feature>
<dbReference type="Proteomes" id="UP000683507">
    <property type="component" value="Chromosome"/>
</dbReference>
<dbReference type="RefSeq" id="WP_258540985.1">
    <property type="nucleotide sequence ID" value="NZ_OU015584.1"/>
</dbReference>
<dbReference type="InterPro" id="IPR036640">
    <property type="entry name" value="ABC1_TM_sf"/>
</dbReference>
<dbReference type="InterPro" id="IPR011527">
    <property type="entry name" value="ABC1_TM_dom"/>
</dbReference>
<dbReference type="GO" id="GO:0015421">
    <property type="term" value="F:ABC-type oligopeptide transporter activity"/>
    <property type="evidence" value="ECO:0007669"/>
    <property type="project" value="TreeGrafter"/>
</dbReference>
<dbReference type="KEGG" id="ptan:CRYO30217_00761"/>
<evidence type="ECO:0008006" key="10">
    <source>
        <dbReference type="Google" id="ProtNLM"/>
    </source>
</evidence>
<dbReference type="Pfam" id="PF00664">
    <property type="entry name" value="ABC_membrane"/>
    <property type="match status" value="1"/>
</dbReference>
<evidence type="ECO:0000313" key="8">
    <source>
        <dbReference type="EMBL" id="CAG5078767.1"/>
    </source>
</evidence>
<keyword evidence="3 5" id="KW-1133">Transmembrane helix</keyword>
<dbReference type="PROSITE" id="PS50893">
    <property type="entry name" value="ABC_TRANSPORTER_2"/>
    <property type="match status" value="1"/>
</dbReference>
<protein>
    <recommendedName>
        <fullName evidence="10">ABC transporter ATP-binding protein</fullName>
    </recommendedName>
</protein>
<evidence type="ECO:0000256" key="2">
    <source>
        <dbReference type="ARBA" id="ARBA00022692"/>
    </source>
</evidence>
<dbReference type="Gene3D" id="3.40.50.300">
    <property type="entry name" value="P-loop containing nucleotide triphosphate hydrolases"/>
    <property type="match status" value="1"/>
</dbReference>
<dbReference type="InterPro" id="IPR039421">
    <property type="entry name" value="Type_1_exporter"/>
</dbReference>
<proteinExistence type="predicted"/>
<keyword evidence="9" id="KW-1185">Reference proteome</keyword>
<dbReference type="SUPFAM" id="SSF90123">
    <property type="entry name" value="ABC transporter transmembrane region"/>
    <property type="match status" value="1"/>
</dbReference>
<dbReference type="InterPro" id="IPR003439">
    <property type="entry name" value="ABC_transporter-like_ATP-bd"/>
</dbReference>
<organism evidence="8 9">
    <name type="scientific">Parvicella tangerina</name>
    <dbReference type="NCBI Taxonomy" id="2829795"/>
    <lineage>
        <taxon>Bacteria</taxon>
        <taxon>Pseudomonadati</taxon>
        <taxon>Bacteroidota</taxon>
        <taxon>Flavobacteriia</taxon>
        <taxon>Flavobacteriales</taxon>
        <taxon>Parvicellaceae</taxon>
        <taxon>Parvicella</taxon>
    </lineage>
</organism>
<comment type="subcellular location">
    <subcellularLocation>
        <location evidence="1">Cell membrane</location>
        <topology evidence="1">Multi-pass membrane protein</topology>
    </subcellularLocation>
</comment>